<comment type="similarity">
    <text evidence="1">Belongs to the CdaR family.</text>
</comment>
<dbReference type="RefSeq" id="WP_251221580.1">
    <property type="nucleotide sequence ID" value="NZ_JAMBOL010000001.1"/>
</dbReference>
<evidence type="ECO:0000259" key="2">
    <source>
        <dbReference type="Pfam" id="PF07905"/>
    </source>
</evidence>
<evidence type="ECO:0000259" key="3">
    <source>
        <dbReference type="Pfam" id="PF13556"/>
    </source>
</evidence>
<name>A0A9X2DNV8_9BACI</name>
<feature type="domain" description="Purine catabolism PurC-like" evidence="2">
    <location>
        <begin position="8"/>
        <end position="126"/>
    </location>
</feature>
<dbReference type="Proteomes" id="UP001139179">
    <property type="component" value="Unassembled WGS sequence"/>
</dbReference>
<dbReference type="EMBL" id="JAMBOL010000001">
    <property type="protein sequence ID" value="MCM3712722.1"/>
    <property type="molecule type" value="Genomic_DNA"/>
</dbReference>
<feature type="domain" description="PucR C-terminal helix-turn-helix" evidence="3">
    <location>
        <begin position="465"/>
        <end position="523"/>
    </location>
</feature>
<gene>
    <name evidence="5" type="ORF">M3202_01385</name>
</gene>
<dbReference type="InterPro" id="IPR025736">
    <property type="entry name" value="PucR_C-HTH_dom"/>
</dbReference>
<dbReference type="Gene3D" id="1.10.10.2840">
    <property type="entry name" value="PucR C-terminal helix-turn-helix domain"/>
    <property type="match status" value="1"/>
</dbReference>
<evidence type="ECO:0000313" key="5">
    <source>
        <dbReference type="EMBL" id="MCM3712722.1"/>
    </source>
</evidence>
<dbReference type="InterPro" id="IPR051448">
    <property type="entry name" value="CdaR-like_regulators"/>
</dbReference>
<dbReference type="Pfam" id="PF07905">
    <property type="entry name" value="PucR"/>
    <property type="match status" value="1"/>
</dbReference>
<evidence type="ECO:0000259" key="4">
    <source>
        <dbReference type="Pfam" id="PF17853"/>
    </source>
</evidence>
<dbReference type="InterPro" id="IPR012914">
    <property type="entry name" value="PucR_dom"/>
</dbReference>
<dbReference type="Pfam" id="PF17853">
    <property type="entry name" value="GGDEF_2"/>
    <property type="match status" value="1"/>
</dbReference>
<dbReference type="InterPro" id="IPR042070">
    <property type="entry name" value="PucR_C-HTH_sf"/>
</dbReference>
<dbReference type="AlphaFoldDB" id="A0A9X2DNV8"/>
<evidence type="ECO:0000256" key="1">
    <source>
        <dbReference type="ARBA" id="ARBA00006754"/>
    </source>
</evidence>
<keyword evidence="6" id="KW-1185">Reference proteome</keyword>
<evidence type="ECO:0000313" key="6">
    <source>
        <dbReference type="Proteomes" id="UP001139179"/>
    </source>
</evidence>
<organism evidence="5 6">
    <name type="scientific">Halalkalibacter oceani</name>
    <dbReference type="NCBI Taxonomy" id="1653776"/>
    <lineage>
        <taxon>Bacteria</taxon>
        <taxon>Bacillati</taxon>
        <taxon>Bacillota</taxon>
        <taxon>Bacilli</taxon>
        <taxon>Bacillales</taxon>
        <taxon>Bacillaceae</taxon>
        <taxon>Halalkalibacter</taxon>
    </lineage>
</organism>
<sequence length="534" mass="60804">MATSLKKLLKIGGLRHCKVVAGHQGLEKSVSYVTVMEVPDIINWLKGNELLLTSLYPIKDDPAAQLELIDRLYEVGTTAVAVKPNRFIGAIPDEMKRKADEYGMPLLEIPEEISYLDILSPAMNVIFDEKVVLQEDLDQTSHLLSEISLYENGLSSFMDTLALLTKTEVYLEALAPYIEVPPQKHELAPLTTQQVNELKVVQRAVRMPRRKQGEELEDCIVSPIIIDGELQGTVSSFHSRSEYIEMELAILEKASMLLSLEFLRKKVKYDIEQQYRNDFFRDLFFNQFINKQDLIDKGKMYGYQAEEAYVCISVSGKEVEDGKLFASALGRIESVLTQVEEDVVVGAVRHSLYVLLPVKGRTKPELKKMIGQFATGIKQVVQIDVSLGVGRTYSGVDGLRKSFREAEQAVVFGPVFWKDQPIIYFTNLGAYRLIALIENRDELEQFYDETVGPLAKNDLDSELNLVETLEQYFKHNESLTETAKDLFIHVNTLKYRLQKIKAISGLNLQKTEEKLMLNMGLKIHRYLESDCRFR</sequence>
<accession>A0A9X2DNV8</accession>
<reference evidence="5" key="1">
    <citation type="submission" date="2022-05" db="EMBL/GenBank/DDBJ databases">
        <title>Comparative Genomics of Spacecraft Associated Microbes.</title>
        <authorList>
            <person name="Tran M.T."/>
            <person name="Wright A."/>
            <person name="Seuylemezian A."/>
            <person name="Eisen J."/>
            <person name="Coil D."/>
        </authorList>
    </citation>
    <scope>NUCLEOTIDE SEQUENCE</scope>
    <source>
        <strain evidence="5">214.1.1</strain>
    </source>
</reference>
<protein>
    <submittedName>
        <fullName evidence="5">PucR family transcriptional regulator ligand-binding domain-containing protein</fullName>
    </submittedName>
</protein>
<dbReference type="InterPro" id="IPR041522">
    <property type="entry name" value="CdaR_GGDEF"/>
</dbReference>
<dbReference type="Pfam" id="PF13556">
    <property type="entry name" value="HTH_30"/>
    <property type="match status" value="1"/>
</dbReference>
<comment type="caution">
    <text evidence="5">The sequence shown here is derived from an EMBL/GenBank/DDBJ whole genome shotgun (WGS) entry which is preliminary data.</text>
</comment>
<feature type="domain" description="CdaR GGDEF-like" evidence="4">
    <location>
        <begin position="292"/>
        <end position="409"/>
    </location>
</feature>
<dbReference type="PANTHER" id="PTHR33744:SF1">
    <property type="entry name" value="DNA-BINDING TRANSCRIPTIONAL ACTIVATOR ADER"/>
    <property type="match status" value="1"/>
</dbReference>
<proteinExistence type="inferred from homology"/>
<dbReference type="PANTHER" id="PTHR33744">
    <property type="entry name" value="CARBOHYDRATE DIACID REGULATOR"/>
    <property type="match status" value="1"/>
</dbReference>